<dbReference type="Proteomes" id="UP000019804">
    <property type="component" value="Unassembled WGS sequence"/>
</dbReference>
<evidence type="ECO:0000313" key="4">
    <source>
        <dbReference type="Proteomes" id="UP000019804"/>
    </source>
</evidence>
<dbReference type="EMBL" id="KK088414">
    <property type="protein sequence ID" value="EYE97847.1"/>
    <property type="molecule type" value="Genomic_DNA"/>
</dbReference>
<name>A0A017SLL8_ASPRC</name>
<dbReference type="OrthoDB" id="10528453at2759"/>
<dbReference type="GeneID" id="63696131"/>
<protein>
    <submittedName>
        <fullName evidence="3">Uncharacterized protein</fullName>
    </submittedName>
</protein>
<dbReference type="RefSeq" id="XP_040641535.1">
    <property type="nucleotide sequence ID" value="XM_040781007.1"/>
</dbReference>
<evidence type="ECO:0000256" key="1">
    <source>
        <dbReference type="SAM" id="MobiDB-lite"/>
    </source>
</evidence>
<keyword evidence="2" id="KW-0732">Signal</keyword>
<reference evidence="4" key="1">
    <citation type="journal article" date="2014" name="Nat. Commun.">
        <title>Genomic adaptations of the halophilic Dead Sea filamentous fungus Eurotium rubrum.</title>
        <authorList>
            <person name="Kis-Papo T."/>
            <person name="Weig A.R."/>
            <person name="Riley R."/>
            <person name="Persoh D."/>
            <person name="Salamov A."/>
            <person name="Sun H."/>
            <person name="Lipzen A."/>
            <person name="Wasser S.P."/>
            <person name="Rambold G."/>
            <person name="Grigoriev I.V."/>
            <person name="Nevo E."/>
        </authorList>
    </citation>
    <scope>NUCLEOTIDE SEQUENCE [LARGE SCALE GENOMIC DNA]</scope>
    <source>
        <strain evidence="4">CBS 135680</strain>
    </source>
</reference>
<evidence type="ECO:0000313" key="3">
    <source>
        <dbReference type="EMBL" id="EYE97847.1"/>
    </source>
</evidence>
<gene>
    <name evidence="3" type="ORF">EURHEDRAFT_409123</name>
</gene>
<organism evidence="3 4">
    <name type="scientific">Aspergillus ruber (strain CBS 135680)</name>
    <dbReference type="NCBI Taxonomy" id="1388766"/>
    <lineage>
        <taxon>Eukaryota</taxon>
        <taxon>Fungi</taxon>
        <taxon>Dikarya</taxon>
        <taxon>Ascomycota</taxon>
        <taxon>Pezizomycotina</taxon>
        <taxon>Eurotiomycetes</taxon>
        <taxon>Eurotiomycetidae</taxon>
        <taxon>Eurotiales</taxon>
        <taxon>Aspergillaceae</taxon>
        <taxon>Aspergillus</taxon>
        <taxon>Aspergillus subgen. Aspergillus</taxon>
    </lineage>
</organism>
<proteinExistence type="predicted"/>
<evidence type="ECO:0000256" key="2">
    <source>
        <dbReference type="SAM" id="SignalP"/>
    </source>
</evidence>
<accession>A0A017SLL8</accession>
<feature type="chain" id="PRO_5001495800" evidence="2">
    <location>
        <begin position="22"/>
        <end position="140"/>
    </location>
</feature>
<feature type="region of interest" description="Disordered" evidence="1">
    <location>
        <begin position="48"/>
        <end position="126"/>
    </location>
</feature>
<dbReference type="AlphaFoldDB" id="A0A017SLL8"/>
<feature type="signal peptide" evidence="2">
    <location>
        <begin position="1"/>
        <end position="21"/>
    </location>
</feature>
<sequence length="140" mass="14354">MARLSISMLALCLFLAVFATALPAAQNNRPDPDAWTFHVRPPPLIPYVYPLPTNDPQMAEEMADSASPTPAHGSTTPSHAHVHAPASSATPSNASPLASTTPSSSASPAPPEETISGGKSKSAFDSIPLFGPLLGSLLGS</sequence>
<dbReference type="HOGENOM" id="CLU_1834765_0_0_1"/>
<feature type="compositionally biased region" description="Low complexity" evidence="1">
    <location>
        <begin position="75"/>
        <end position="107"/>
    </location>
</feature>
<keyword evidence="4" id="KW-1185">Reference proteome</keyword>